<name>A0ABY9AKK0_PARCI</name>
<evidence type="ECO:0000313" key="2">
    <source>
        <dbReference type="Proteomes" id="UP001242732"/>
    </source>
</evidence>
<protein>
    <submittedName>
        <fullName evidence="1">Glycosyltransferase family A protein</fullName>
        <ecNumber evidence="1">2.4.-.-</ecNumber>
    </submittedName>
</protein>
<dbReference type="Proteomes" id="UP001242732">
    <property type="component" value="Chromosome"/>
</dbReference>
<dbReference type="CDD" id="cd00761">
    <property type="entry name" value="Glyco_tranf_GTA_type"/>
    <property type="match status" value="1"/>
</dbReference>
<keyword evidence="1" id="KW-0808">Transferase</keyword>
<dbReference type="GO" id="GO:0016757">
    <property type="term" value="F:glycosyltransferase activity"/>
    <property type="evidence" value="ECO:0007669"/>
    <property type="project" value="UniProtKB-KW"/>
</dbReference>
<dbReference type="RefSeq" id="WP_011794842.1">
    <property type="nucleotide sequence ID" value="NZ_CP023687.1"/>
</dbReference>
<dbReference type="EC" id="2.4.-.-" evidence="1"/>
<proteinExistence type="predicted"/>
<keyword evidence="1" id="KW-0328">Glycosyltransferase</keyword>
<evidence type="ECO:0000313" key="1">
    <source>
        <dbReference type="EMBL" id="WIY47368.1"/>
    </source>
</evidence>
<gene>
    <name evidence="1" type="ORF">QRO08_16190</name>
</gene>
<dbReference type="GeneID" id="79793252"/>
<organism evidence="1 2">
    <name type="scientific">Paracidovorax citrulli</name>
    <name type="common">Acidovorax citrulli</name>
    <dbReference type="NCBI Taxonomy" id="80869"/>
    <lineage>
        <taxon>Bacteria</taxon>
        <taxon>Pseudomonadati</taxon>
        <taxon>Pseudomonadota</taxon>
        <taxon>Betaproteobacteria</taxon>
        <taxon>Burkholderiales</taxon>
        <taxon>Comamonadaceae</taxon>
        <taxon>Paracidovorax</taxon>
    </lineage>
</organism>
<sequence>MSSLITAIVLSASPVCIELPGLEVLGRVQTLRNPADLHAARLDALGAVRTPWCFFLDDDDELPADYLDVLQVCATRADAMAVPLAYTDEILREPGRADVRRSWYDYDRDRHRCGPMGLHHLVLMRTISAKAAAARLPRGTYWTEHMLYWAMGAAGAAYVPRVGYIWNRRANGWSRDPRMLTAQVMARRWIEIEHREGRA</sequence>
<reference evidence="1 2" key="1">
    <citation type="submission" date="2023-06" db="EMBL/GenBank/DDBJ databases">
        <authorList>
            <person name="Ham H."/>
            <person name="Park D.S."/>
        </authorList>
    </citation>
    <scope>NUCLEOTIDE SEQUENCE [LARGE SCALE GENOMIC DNA]</scope>
    <source>
        <strain evidence="1 2">KACC 17005</strain>
    </source>
</reference>
<keyword evidence="2" id="KW-1185">Reference proteome</keyword>
<dbReference type="InterPro" id="IPR029044">
    <property type="entry name" value="Nucleotide-diphossugar_trans"/>
</dbReference>
<accession>A0ABY9AKK0</accession>
<dbReference type="SUPFAM" id="SSF53448">
    <property type="entry name" value="Nucleotide-diphospho-sugar transferases"/>
    <property type="match status" value="1"/>
</dbReference>
<dbReference type="EMBL" id="CP127363">
    <property type="protein sequence ID" value="WIY47368.1"/>
    <property type="molecule type" value="Genomic_DNA"/>
</dbReference>